<dbReference type="InterPro" id="IPR015940">
    <property type="entry name" value="UBA"/>
</dbReference>
<feature type="region of interest" description="Disordered" evidence="2">
    <location>
        <begin position="1347"/>
        <end position="1425"/>
    </location>
</feature>
<dbReference type="InterPro" id="IPR009060">
    <property type="entry name" value="UBA-like_sf"/>
</dbReference>
<feature type="compositionally biased region" description="Low complexity" evidence="2">
    <location>
        <begin position="25"/>
        <end position="47"/>
    </location>
</feature>
<dbReference type="InterPro" id="IPR052068">
    <property type="entry name" value="GW182_domain"/>
</dbReference>
<feature type="compositionally biased region" description="Gly residues" evidence="2">
    <location>
        <begin position="366"/>
        <end position="379"/>
    </location>
</feature>
<evidence type="ECO:0000313" key="4">
    <source>
        <dbReference type="EMBL" id="KAK7507895.1"/>
    </source>
</evidence>
<feature type="compositionally biased region" description="Gly residues" evidence="2">
    <location>
        <begin position="566"/>
        <end position="585"/>
    </location>
</feature>
<feature type="compositionally biased region" description="Polar residues" evidence="2">
    <location>
        <begin position="288"/>
        <end position="299"/>
    </location>
</feature>
<feature type="domain" description="UBA" evidence="3">
    <location>
        <begin position="706"/>
        <end position="746"/>
    </location>
</feature>
<dbReference type="SMART" id="SM00165">
    <property type="entry name" value="UBA"/>
    <property type="match status" value="1"/>
</dbReference>
<feature type="compositionally biased region" description="Polar residues" evidence="2">
    <location>
        <begin position="85"/>
        <end position="114"/>
    </location>
</feature>
<dbReference type="InterPro" id="IPR035979">
    <property type="entry name" value="RBD_domain_sf"/>
</dbReference>
<feature type="region of interest" description="Disordered" evidence="2">
    <location>
        <begin position="521"/>
        <end position="590"/>
    </location>
</feature>
<evidence type="ECO:0000256" key="2">
    <source>
        <dbReference type="SAM" id="MobiDB-lite"/>
    </source>
</evidence>
<keyword evidence="1" id="KW-0175">Coiled coil</keyword>
<reference evidence="4 5" key="1">
    <citation type="journal article" date="2023" name="Sci. Data">
        <title>Genome assembly of the Korean intertidal mud-creeper Batillaria attramentaria.</title>
        <authorList>
            <person name="Patra A.K."/>
            <person name="Ho P.T."/>
            <person name="Jun S."/>
            <person name="Lee S.J."/>
            <person name="Kim Y."/>
            <person name="Won Y.J."/>
        </authorList>
    </citation>
    <scope>NUCLEOTIDE SEQUENCE [LARGE SCALE GENOMIC DNA]</scope>
    <source>
        <strain evidence="4">Wonlab-2016</strain>
    </source>
</reference>
<feature type="compositionally biased region" description="Polar residues" evidence="2">
    <location>
        <begin position="1221"/>
        <end position="1240"/>
    </location>
</feature>
<comment type="caution">
    <text evidence="4">The sequence shown here is derived from an EMBL/GenBank/DDBJ whole genome shotgun (WGS) entry which is preliminary data.</text>
</comment>
<feature type="region of interest" description="Disordered" evidence="2">
    <location>
        <begin position="638"/>
        <end position="659"/>
    </location>
</feature>
<dbReference type="Pfam" id="PF00627">
    <property type="entry name" value="UBA"/>
    <property type="match status" value="1"/>
</dbReference>
<feature type="compositionally biased region" description="Polar residues" evidence="2">
    <location>
        <begin position="391"/>
        <end position="425"/>
    </location>
</feature>
<feature type="compositionally biased region" description="Gly residues" evidence="2">
    <location>
        <begin position="338"/>
        <end position="349"/>
    </location>
</feature>
<feature type="region of interest" description="Disordered" evidence="2">
    <location>
        <begin position="336"/>
        <end position="427"/>
    </location>
</feature>
<feature type="compositionally biased region" description="Polar residues" evidence="2">
    <location>
        <begin position="48"/>
        <end position="70"/>
    </location>
</feature>
<feature type="region of interest" description="Disordered" evidence="2">
    <location>
        <begin position="988"/>
        <end position="1137"/>
    </location>
</feature>
<feature type="compositionally biased region" description="Low complexity" evidence="2">
    <location>
        <begin position="1001"/>
        <end position="1011"/>
    </location>
</feature>
<name>A0ABD0M826_9CAEN</name>
<proteinExistence type="predicted"/>
<keyword evidence="5" id="KW-1185">Reference proteome</keyword>
<feature type="compositionally biased region" description="Low complexity" evidence="2">
    <location>
        <begin position="115"/>
        <end position="127"/>
    </location>
</feature>
<organism evidence="4 5">
    <name type="scientific">Batillaria attramentaria</name>
    <dbReference type="NCBI Taxonomy" id="370345"/>
    <lineage>
        <taxon>Eukaryota</taxon>
        <taxon>Metazoa</taxon>
        <taxon>Spiralia</taxon>
        <taxon>Lophotrochozoa</taxon>
        <taxon>Mollusca</taxon>
        <taxon>Gastropoda</taxon>
        <taxon>Caenogastropoda</taxon>
        <taxon>Sorbeoconcha</taxon>
        <taxon>Cerithioidea</taxon>
        <taxon>Batillariidae</taxon>
        <taxon>Batillaria</taxon>
    </lineage>
</organism>
<evidence type="ECO:0000256" key="1">
    <source>
        <dbReference type="SAM" id="Coils"/>
    </source>
</evidence>
<dbReference type="SUPFAM" id="SSF46934">
    <property type="entry name" value="UBA-like"/>
    <property type="match status" value="1"/>
</dbReference>
<feature type="compositionally biased region" description="Polar residues" evidence="2">
    <location>
        <begin position="1037"/>
        <end position="1049"/>
    </location>
</feature>
<dbReference type="EMBL" id="JACVVK020000003">
    <property type="protein sequence ID" value="KAK7507895.1"/>
    <property type="molecule type" value="Genomic_DNA"/>
</dbReference>
<dbReference type="PANTHER" id="PTHR13020:SF25">
    <property type="entry name" value="PROTEIN GAWKY"/>
    <property type="match status" value="1"/>
</dbReference>
<dbReference type="Proteomes" id="UP001519460">
    <property type="component" value="Unassembled WGS sequence"/>
</dbReference>
<protein>
    <recommendedName>
        <fullName evidence="3">UBA domain-containing protein</fullName>
    </recommendedName>
</protein>
<sequence>MSATLSWGANPSTPSGLESNLWGISTSTSSSAANSNSSWGSVNSHASLSTSQGHNMQVGASSGGDAQSTNGSASSGGWGLSSMSQNGSSVSATLAQSQAGSLPSSNTVQQSGPNSLSSGQSGPFGSSQMPWQGSKMFGIRDFPQSSDSGWSGSVASVISSSGSGKDTTAATVGGELDGRKSVLGSADSGRMDLAAGLQNLAIDKSNPPPDINWNAAKAQWNSSSAMDPSSIQGAGIGNPADLSFAQATQKGIKPQAVGSKPAVLSAKDEEIRRAIDTHDGWGSRPIRQDTSWDIDSSPKTARKVSVDPAPDMGASNVWNNNNGTAIWEAVREPQSQGWQGGAAGGGNIFGGEKDPNNWNMPPKPGMDGGSNWGGGGGGSSLSDKSIGTWGGEQQPSKLWGSKTETGSWNEPPNGRNTTWSSQDTDVGTWEDPATAASRRIVSGGGMSVGGGNGMNMGMGGGSGMNMGMGGGNSMNMGMGGGGSGMNMGMGGGNGMNMGMGGGGMNSGMNMPVGGGGGNMNMPMGGNGMGDSSLYWNDPNAKPQQSWNPAAGPPRPKPDEPWNKQGPGAGRQPGGSGWGDPSGGGQKADDGTSIWAANAQEQARAAGWGEPSAVWNPAVGARPKSTSWVGDADSWNLRKPGWTDEAPSHRKGNSNDPGWGEVEVGYWNDVAQESSSWTSAPTWKSGKGMMVKQPGQQRFPGGSSQPQMRSKLIQQLMDMGFKKEEAQSALISNNMNFESALAELTSGTHKRDYDNDVFQPNGAKFHRQGFLPDGGPHMVGDDISDSRADSNPHVPNFPMQNTPFPNAQVPSQPFMSGPVSMYDRSKGGPPMPPASSSSINSSNLQHKLKVLQQQGNAAPGINSLNPNQGVVTRGGAMQGTTQTMVQQQAAQQQILQQLRLAVQSGLISPHLLNRQLPHNILVMLQQLLQLQNSLQNLMQRQQFLHQNKVSLNIPRPQLDQVSVMITQCKSQILSLQKQLEQAQHQMLLKEQPPPTPTPTPTPQQMQQLSQQPPMVPPPVPTPQSEVGDVVMSLPNDASGMQSRLNQWKQTTPERGDGDGGDLNKAPGSKLLAHSHSTPTLGPFGDLTSLNIGGDQTWSANTSGATNWPSTSTSDSTSGIGVDSKSDDGTPPAPSFAAAIGGEGSLGLATDVIPEFVPGKPWQGLSSKSVEDDPHITPGSISRSLSVNVVKDDYLNNLTANKSSPAIGDTPWSLGNMKGDSSHGANRISQWQGQAPGSYGRQNSWAGRSMNSAFNPVSAGSSSWDSRWLTLKNLTSQIDAGTLRTLCQQHGPLLWFSLNSSQAVVSYTSREEAAKALKALHGCALGNTLIQAEFLPETEAMQLINRQMPSSHTSMVAPTPPPSSQWGQSPSSSTAPSGYPWNSAPPMSAPPMVSEGGSVWGSSLWDAPGGDQGAVPSLSNILGGEPM</sequence>
<feature type="region of interest" description="Disordered" evidence="2">
    <location>
        <begin position="279"/>
        <end position="316"/>
    </location>
</feature>
<dbReference type="InterPro" id="IPR012677">
    <property type="entry name" value="Nucleotide-bd_a/b_plait_sf"/>
</dbReference>
<dbReference type="SUPFAM" id="SSF54928">
    <property type="entry name" value="RNA-binding domain, RBD"/>
    <property type="match status" value="1"/>
</dbReference>
<dbReference type="Gene3D" id="3.30.70.330">
    <property type="match status" value="1"/>
</dbReference>
<feature type="compositionally biased region" description="Low complexity" evidence="2">
    <location>
        <begin position="1362"/>
        <end position="1372"/>
    </location>
</feature>
<feature type="compositionally biased region" description="Polar residues" evidence="2">
    <location>
        <begin position="1086"/>
        <end position="1107"/>
    </location>
</feature>
<dbReference type="PANTHER" id="PTHR13020">
    <property type="entry name" value="TRINUCLEOTIDE REPEAT-CONTAINING GENE 6"/>
    <property type="match status" value="1"/>
</dbReference>
<feature type="region of interest" description="Disordered" evidence="2">
    <location>
        <begin position="1"/>
        <end position="173"/>
    </location>
</feature>
<feature type="compositionally biased region" description="Polar residues" evidence="2">
    <location>
        <begin position="1"/>
        <end position="24"/>
    </location>
</feature>
<feature type="compositionally biased region" description="Pro residues" evidence="2">
    <location>
        <begin position="990"/>
        <end position="1000"/>
    </location>
</feature>
<feature type="compositionally biased region" description="Low complexity" evidence="2">
    <location>
        <begin position="145"/>
        <end position="164"/>
    </location>
</feature>
<feature type="coiled-coil region" evidence="1">
    <location>
        <begin position="919"/>
        <end position="984"/>
    </location>
</feature>
<dbReference type="PROSITE" id="PS50030">
    <property type="entry name" value="UBA"/>
    <property type="match status" value="1"/>
</dbReference>
<gene>
    <name evidence="4" type="ORF">BaRGS_00000860</name>
</gene>
<accession>A0ABD0M826</accession>
<feature type="region of interest" description="Disordered" evidence="2">
    <location>
        <begin position="1198"/>
        <end position="1240"/>
    </location>
</feature>
<evidence type="ECO:0000313" key="5">
    <source>
        <dbReference type="Proteomes" id="UP001519460"/>
    </source>
</evidence>
<dbReference type="Gene3D" id="1.10.8.10">
    <property type="entry name" value="DNA helicase RuvA subunit, C-terminal domain"/>
    <property type="match status" value="1"/>
</dbReference>
<evidence type="ECO:0000259" key="3">
    <source>
        <dbReference type="PROSITE" id="PS50030"/>
    </source>
</evidence>